<reference evidence="5" key="1">
    <citation type="submission" date="2021-11" db="EMBL/GenBank/DDBJ databases">
        <authorList>
            <person name="Schell T."/>
        </authorList>
    </citation>
    <scope>NUCLEOTIDE SEQUENCE</scope>
    <source>
        <strain evidence="5">M5</strain>
    </source>
</reference>
<comment type="caution">
    <text evidence="5">The sequence shown here is derived from an EMBL/GenBank/DDBJ whole genome shotgun (WGS) entry which is preliminary data.</text>
</comment>
<keyword evidence="2" id="KW-0812">Transmembrane</keyword>
<keyword evidence="6" id="KW-1185">Reference proteome</keyword>
<protein>
    <submittedName>
        <fullName evidence="5">Uncharacterized protein</fullName>
    </submittedName>
</protein>
<dbReference type="GO" id="GO:0005975">
    <property type="term" value="P:carbohydrate metabolic process"/>
    <property type="evidence" value="ECO:0007669"/>
    <property type="project" value="UniProtKB-ARBA"/>
</dbReference>
<dbReference type="PANTHER" id="PTHR13533:SF45">
    <property type="entry name" value="CAS1P 10 TM ACYL TRANSFERASE DOMAIN-CONTAINING PROTEIN"/>
    <property type="match status" value="1"/>
</dbReference>
<proteinExistence type="predicted"/>
<dbReference type="Proteomes" id="UP000789390">
    <property type="component" value="Unassembled WGS sequence"/>
</dbReference>
<dbReference type="EMBL" id="CAKKLH010000017">
    <property type="protein sequence ID" value="CAH0099349.1"/>
    <property type="molecule type" value="Genomic_DNA"/>
</dbReference>
<evidence type="ECO:0000256" key="1">
    <source>
        <dbReference type="ARBA" id="ARBA00004370"/>
    </source>
</evidence>
<name>A0A8J2RN14_9CRUS</name>
<dbReference type="AlphaFoldDB" id="A0A8J2RN14"/>
<sequence>MSPVWMTFLLVKRRRSHCCLLLCLLTGLLALVITSSVTIRSDKKINITTQLLPICVGNLLDRREFNLNSHISSSCCDNNDDDIVSQLMTSFRNPDGEFCRLMSYTSGRPIVACLDALFHHHHHHEWLMAKNDKATVESELIFIFIGDSRIRQQFINFVKIIPNYDQVTQPSPIPLKYHGDIQVRSRILKLRVSFKWRPLIDGRLIDTLNEIAKTPSNNQPQFILLSMAVWHMLKEHGADFNLYNKRLALLKPILNKMSGRIIWLRQYTSVDFYGDNDKSNALIVSDKIHLYNQAANHHLFISRNNDSHVGIDLWDSGDPLANEYARSCSIIKRYEHLSYKNKEYATAYANCNDYIHTGYSALSQATQLLYNDLCNAHIYNYTRRRVPLNKSTGNDREPIECMFEMNSCKWDDCNSICSTCECQPLDRLANRRQYYYYLEKMMDD</sequence>
<evidence type="ECO:0000256" key="2">
    <source>
        <dbReference type="ARBA" id="ARBA00022692"/>
    </source>
</evidence>
<dbReference type="PANTHER" id="PTHR13533">
    <property type="entry name" value="N-ACETYLNEURAMINATE 9-O-ACETYLTRANSFERASE"/>
    <property type="match status" value="1"/>
</dbReference>
<comment type="subcellular location">
    <subcellularLocation>
        <location evidence="1">Membrane</location>
    </subcellularLocation>
</comment>
<dbReference type="GO" id="GO:0016020">
    <property type="term" value="C:membrane"/>
    <property type="evidence" value="ECO:0007669"/>
    <property type="project" value="UniProtKB-SubCell"/>
</dbReference>
<organism evidence="5 6">
    <name type="scientific">Daphnia galeata</name>
    <dbReference type="NCBI Taxonomy" id="27404"/>
    <lineage>
        <taxon>Eukaryota</taxon>
        <taxon>Metazoa</taxon>
        <taxon>Ecdysozoa</taxon>
        <taxon>Arthropoda</taxon>
        <taxon>Crustacea</taxon>
        <taxon>Branchiopoda</taxon>
        <taxon>Diplostraca</taxon>
        <taxon>Cladocera</taxon>
        <taxon>Anomopoda</taxon>
        <taxon>Daphniidae</taxon>
        <taxon>Daphnia</taxon>
    </lineage>
</organism>
<evidence type="ECO:0000256" key="3">
    <source>
        <dbReference type="ARBA" id="ARBA00022989"/>
    </source>
</evidence>
<accession>A0A8J2RN14</accession>
<dbReference type="GO" id="GO:0005794">
    <property type="term" value="C:Golgi apparatus"/>
    <property type="evidence" value="ECO:0007669"/>
    <property type="project" value="UniProtKB-ARBA"/>
</dbReference>
<evidence type="ECO:0000256" key="4">
    <source>
        <dbReference type="ARBA" id="ARBA00023136"/>
    </source>
</evidence>
<keyword evidence="3" id="KW-1133">Transmembrane helix</keyword>
<gene>
    <name evidence="5" type="ORF">DGAL_LOCUS1483</name>
</gene>
<evidence type="ECO:0000313" key="6">
    <source>
        <dbReference type="Proteomes" id="UP000789390"/>
    </source>
</evidence>
<evidence type="ECO:0000313" key="5">
    <source>
        <dbReference type="EMBL" id="CAH0099349.1"/>
    </source>
</evidence>
<dbReference type="OrthoDB" id="6374129at2759"/>
<keyword evidence="4" id="KW-0472">Membrane</keyword>